<evidence type="ECO:0000313" key="3">
    <source>
        <dbReference type="EMBL" id="AZQ75097.1"/>
    </source>
</evidence>
<gene>
    <name evidence="3" type="ORF">EKH77_31620</name>
</gene>
<feature type="signal peptide" evidence="2">
    <location>
        <begin position="1"/>
        <end position="27"/>
    </location>
</feature>
<proteinExistence type="predicted"/>
<accession>A0A3Q9G4G6</accession>
<keyword evidence="2" id="KW-0732">Signal</keyword>
<name>A0A3Q9G4G6_STRLT</name>
<protein>
    <submittedName>
        <fullName evidence="3">Uncharacterized protein</fullName>
    </submittedName>
</protein>
<feature type="region of interest" description="Disordered" evidence="1">
    <location>
        <begin position="30"/>
        <end position="74"/>
    </location>
</feature>
<evidence type="ECO:0000256" key="2">
    <source>
        <dbReference type="SAM" id="SignalP"/>
    </source>
</evidence>
<evidence type="ECO:0000256" key="1">
    <source>
        <dbReference type="SAM" id="MobiDB-lite"/>
    </source>
</evidence>
<dbReference type="Proteomes" id="UP000267900">
    <property type="component" value="Chromosome"/>
</dbReference>
<dbReference type="AlphaFoldDB" id="A0A3Q9G4G6"/>
<keyword evidence="4" id="KW-1185">Reference proteome</keyword>
<dbReference type="EMBL" id="CP034587">
    <property type="protein sequence ID" value="AZQ75097.1"/>
    <property type="molecule type" value="Genomic_DNA"/>
</dbReference>
<feature type="chain" id="PRO_5039091136" evidence="2">
    <location>
        <begin position="28"/>
        <end position="74"/>
    </location>
</feature>
<dbReference type="RefSeq" id="WP_126917599.1">
    <property type="nucleotide sequence ID" value="NZ_CP034587.1"/>
</dbReference>
<reference evidence="3 4" key="1">
    <citation type="submission" date="2018-12" db="EMBL/GenBank/DDBJ databases">
        <title>The whole draft genome of Streptomyce luteoverticillatus CGMCC 15060.</title>
        <authorList>
            <person name="Feng Z."/>
            <person name="Chen G."/>
            <person name="Zhang J."/>
            <person name="Zhu H."/>
            <person name="Yu X."/>
            <person name="Zhang W."/>
            <person name="Zhang X."/>
        </authorList>
    </citation>
    <scope>NUCLEOTIDE SEQUENCE [LARGE SCALE GENOMIC DNA]</scope>
    <source>
        <strain evidence="3 4">CGMCC 15060</strain>
    </source>
</reference>
<evidence type="ECO:0000313" key="4">
    <source>
        <dbReference type="Proteomes" id="UP000267900"/>
    </source>
</evidence>
<sequence length="74" mass="7549">MSRTSVSRKRRTAVLVPAALAALLVTAGPLSSVTGSGGAARTSADSPVTHFTVTDGHNGNGRGNHDQTEYNTKA</sequence>
<organism evidence="3 4">
    <name type="scientific">Streptomyces luteoverticillatus</name>
    <name type="common">Streptoverticillium luteoverticillatus</name>
    <dbReference type="NCBI Taxonomy" id="66425"/>
    <lineage>
        <taxon>Bacteria</taxon>
        <taxon>Bacillati</taxon>
        <taxon>Actinomycetota</taxon>
        <taxon>Actinomycetes</taxon>
        <taxon>Kitasatosporales</taxon>
        <taxon>Streptomycetaceae</taxon>
        <taxon>Streptomyces</taxon>
    </lineage>
</organism>
<feature type="compositionally biased region" description="Polar residues" evidence="1">
    <location>
        <begin position="43"/>
        <end position="52"/>
    </location>
</feature>